<protein>
    <recommendedName>
        <fullName evidence="6">Probable periplasmic serine endoprotease DegP-like</fullName>
        <ecNumber evidence="5">3.4.21.107</ecNumber>
    </recommendedName>
    <alternativeName>
        <fullName evidence="14">Protease Do</fullName>
    </alternativeName>
</protein>
<evidence type="ECO:0000256" key="4">
    <source>
        <dbReference type="ARBA" id="ARBA00010541"/>
    </source>
</evidence>
<comment type="similarity">
    <text evidence="4">Belongs to the peptidase S1C family.</text>
</comment>
<dbReference type="GO" id="GO:0004252">
    <property type="term" value="F:serine-type endopeptidase activity"/>
    <property type="evidence" value="ECO:0007669"/>
    <property type="project" value="InterPro"/>
</dbReference>
<evidence type="ECO:0000313" key="18">
    <source>
        <dbReference type="EMBL" id="MBL6818476.1"/>
    </source>
</evidence>
<comment type="caution">
    <text evidence="18">The sequence shown here is derived from an EMBL/GenBank/DDBJ whole genome shotgun (WGS) entry which is preliminary data.</text>
</comment>
<evidence type="ECO:0000256" key="11">
    <source>
        <dbReference type="ARBA" id="ARBA00022801"/>
    </source>
</evidence>
<organism evidence="18 19">
    <name type="scientific">SAR86 cluster bacterium</name>
    <dbReference type="NCBI Taxonomy" id="2030880"/>
    <lineage>
        <taxon>Bacteria</taxon>
        <taxon>Pseudomonadati</taxon>
        <taxon>Pseudomonadota</taxon>
        <taxon>Gammaproteobacteria</taxon>
        <taxon>SAR86 cluster</taxon>
    </lineage>
</organism>
<name>A0A937I5G5_9GAMM</name>
<dbReference type="PANTHER" id="PTHR22939">
    <property type="entry name" value="SERINE PROTEASE FAMILY S1C HTRA-RELATED"/>
    <property type="match status" value="1"/>
</dbReference>
<evidence type="ECO:0000256" key="10">
    <source>
        <dbReference type="ARBA" id="ARBA00022764"/>
    </source>
</evidence>
<dbReference type="SUPFAM" id="SSF50156">
    <property type="entry name" value="PDZ domain-like"/>
    <property type="match status" value="2"/>
</dbReference>
<keyword evidence="9" id="KW-0677">Repeat</keyword>
<evidence type="ECO:0000256" key="5">
    <source>
        <dbReference type="ARBA" id="ARBA00013035"/>
    </source>
</evidence>
<evidence type="ECO:0000256" key="1">
    <source>
        <dbReference type="ARBA" id="ARBA00001772"/>
    </source>
</evidence>
<keyword evidence="11" id="KW-0378">Hydrolase</keyword>
<comment type="function">
    <text evidence="2">Might be efficient in the degradation of transiently denatured and unfolded proteins which accumulate in the periplasm following stress conditions.</text>
</comment>
<dbReference type="EMBL" id="JADHQD010000020">
    <property type="protein sequence ID" value="MBL6818476.1"/>
    <property type="molecule type" value="Genomic_DNA"/>
</dbReference>
<dbReference type="NCBIfam" id="TIGR02037">
    <property type="entry name" value="degP_htrA_DO"/>
    <property type="match status" value="1"/>
</dbReference>
<keyword evidence="8" id="KW-0732">Signal</keyword>
<evidence type="ECO:0000256" key="3">
    <source>
        <dbReference type="ARBA" id="ARBA00004418"/>
    </source>
</evidence>
<dbReference type="GO" id="GO:0042597">
    <property type="term" value="C:periplasmic space"/>
    <property type="evidence" value="ECO:0007669"/>
    <property type="project" value="UniProtKB-SubCell"/>
</dbReference>
<evidence type="ECO:0000256" key="15">
    <source>
        <dbReference type="PIRSR" id="PIRSR611782-1"/>
    </source>
</evidence>
<dbReference type="PRINTS" id="PR00834">
    <property type="entry name" value="PROTEASES2C"/>
</dbReference>
<evidence type="ECO:0000256" key="2">
    <source>
        <dbReference type="ARBA" id="ARBA00002610"/>
    </source>
</evidence>
<evidence type="ECO:0000256" key="7">
    <source>
        <dbReference type="ARBA" id="ARBA00022670"/>
    </source>
</evidence>
<dbReference type="Gene3D" id="2.30.42.10">
    <property type="match status" value="2"/>
</dbReference>
<dbReference type="EC" id="3.4.21.107" evidence="5"/>
<feature type="active site" description="Charge relay system" evidence="15">
    <location>
        <position position="133"/>
    </location>
</feature>
<feature type="binding site" evidence="16">
    <location>
        <position position="133"/>
    </location>
    <ligand>
        <name>substrate</name>
    </ligand>
</feature>
<comment type="catalytic activity">
    <reaction evidence="1">
        <text>Acts on substrates that are at least partially unfolded. The cleavage site P1 residue is normally between a pair of hydrophobic residues, such as Val-|-Val.</text>
        <dbReference type="EC" id="3.4.21.107"/>
    </reaction>
</comment>
<keyword evidence="7" id="KW-0645">Protease</keyword>
<feature type="binding site" evidence="16">
    <location>
        <position position="103"/>
    </location>
    <ligand>
        <name>substrate</name>
    </ligand>
</feature>
<dbReference type="SUPFAM" id="SSF50494">
    <property type="entry name" value="Trypsin-like serine proteases"/>
    <property type="match status" value="1"/>
</dbReference>
<evidence type="ECO:0000259" key="17">
    <source>
        <dbReference type="PROSITE" id="PS50106"/>
    </source>
</evidence>
<dbReference type="CDD" id="cd10839">
    <property type="entry name" value="cpPDZ1_DegP-like"/>
    <property type="match status" value="1"/>
</dbReference>
<dbReference type="AlphaFoldDB" id="A0A937I5G5"/>
<dbReference type="Gene3D" id="2.40.10.120">
    <property type="match status" value="1"/>
</dbReference>
<feature type="active site" description="Charge relay system" evidence="15">
    <location>
        <position position="209"/>
    </location>
</feature>
<sequence length="466" mass="50715">MINKIKNLTLIFICNLFVTNLYSALPENISELVEDAAPAVVNITSKKEISQRQSYGYGGIPDEMLERFGIPRQFREIPQERREAISYGSGFILKDNYIMTNYHVIEDATEVIVSLSDRREFIAEIVGVDPLSDLALLVVEGKDLPKVETGNSDSLKVGDWVVAIGSPFSFDFSVTAGIVSAKGRSIQNNNIGNYVPFLQTDVAINPGNSGGPLFDLDGKVVGINSQIYSRSGGYQGLAFAIPINVAIDVANQIIEKGEVSRGYLGVRMSEVDSDLADALGMKKPYGALINDVEEGESADNAGLLPGDVIIEFDNKEIKFSSDLPHVVGQIQPDTNATAKIIRDGDEIELDFVLGELPVNKESFVPAKSQTSSDPIGIKVAEIDRENPSMANLPDGVIVSRVEPGSPAFGKVTRGDLITMIQYKGKKYVIYDVESYEEALESFSSGNKIALHLNRNGSRIIRSITLN</sequence>
<comment type="subcellular location">
    <subcellularLocation>
        <location evidence="3">Periplasm</location>
    </subcellularLocation>
</comment>
<dbReference type="InterPro" id="IPR009003">
    <property type="entry name" value="Peptidase_S1_PA"/>
</dbReference>
<dbReference type="InterPro" id="IPR001940">
    <property type="entry name" value="Peptidase_S1C"/>
</dbReference>
<dbReference type="InterPro" id="IPR036034">
    <property type="entry name" value="PDZ_sf"/>
</dbReference>
<proteinExistence type="inferred from homology"/>
<feature type="binding site" evidence="16">
    <location>
        <begin position="207"/>
        <end position="209"/>
    </location>
    <ligand>
        <name>substrate</name>
    </ligand>
</feature>
<evidence type="ECO:0000313" key="19">
    <source>
        <dbReference type="Proteomes" id="UP000711391"/>
    </source>
</evidence>
<feature type="domain" description="PDZ" evidence="17">
    <location>
        <begin position="253"/>
        <end position="318"/>
    </location>
</feature>
<reference evidence="18" key="1">
    <citation type="submission" date="2020-10" db="EMBL/GenBank/DDBJ databases">
        <title>Microbiome of the Black Sea water column analyzed by genome centric metagenomics.</title>
        <authorList>
            <person name="Cabello-Yeves P.J."/>
            <person name="Callieri C."/>
            <person name="Picazo A."/>
            <person name="Mehrshad M."/>
            <person name="Haro-Moreno J.M."/>
            <person name="Roda-Garcia J."/>
            <person name="Dzembekova N."/>
            <person name="Slabakova V."/>
            <person name="Slabakova N."/>
            <person name="Moncheva S."/>
            <person name="Rodriguez-Valera F."/>
        </authorList>
    </citation>
    <scope>NUCLEOTIDE SEQUENCE</scope>
    <source>
        <strain evidence="18">BS307-5m-G50</strain>
    </source>
</reference>
<evidence type="ECO:0000256" key="14">
    <source>
        <dbReference type="ARBA" id="ARBA00032850"/>
    </source>
</evidence>
<evidence type="ECO:0000256" key="8">
    <source>
        <dbReference type="ARBA" id="ARBA00022729"/>
    </source>
</evidence>
<keyword evidence="12" id="KW-0720">Serine protease</keyword>
<dbReference type="InterPro" id="IPR001478">
    <property type="entry name" value="PDZ"/>
</dbReference>
<dbReference type="Proteomes" id="UP000711391">
    <property type="component" value="Unassembled WGS sequence"/>
</dbReference>
<dbReference type="InterPro" id="IPR011782">
    <property type="entry name" value="Pept_S1C_Do"/>
</dbReference>
<dbReference type="PROSITE" id="PS50106">
    <property type="entry name" value="PDZ"/>
    <property type="match status" value="2"/>
</dbReference>
<dbReference type="SMART" id="SM00228">
    <property type="entry name" value="PDZ"/>
    <property type="match status" value="2"/>
</dbReference>
<evidence type="ECO:0000256" key="6">
    <source>
        <dbReference type="ARBA" id="ARBA00013958"/>
    </source>
</evidence>
<dbReference type="PANTHER" id="PTHR22939:SF130">
    <property type="entry name" value="PERIPLASMIC SERINE ENDOPROTEASE DEGP-LIKE-RELATED"/>
    <property type="match status" value="1"/>
</dbReference>
<dbReference type="Pfam" id="PF13180">
    <property type="entry name" value="PDZ_2"/>
    <property type="match status" value="1"/>
</dbReference>
<evidence type="ECO:0000256" key="13">
    <source>
        <dbReference type="ARBA" id="ARBA00023016"/>
    </source>
</evidence>
<keyword evidence="10" id="KW-0574">Periplasm</keyword>
<keyword evidence="13" id="KW-0346">Stress response</keyword>
<gene>
    <name evidence="18" type="ORF">ISQ64_03630</name>
</gene>
<dbReference type="Pfam" id="PF13365">
    <property type="entry name" value="Trypsin_2"/>
    <property type="match status" value="1"/>
</dbReference>
<evidence type="ECO:0000256" key="9">
    <source>
        <dbReference type="ARBA" id="ARBA00022737"/>
    </source>
</evidence>
<evidence type="ECO:0000256" key="12">
    <source>
        <dbReference type="ARBA" id="ARBA00022825"/>
    </source>
</evidence>
<feature type="domain" description="PDZ" evidence="17">
    <location>
        <begin position="363"/>
        <end position="456"/>
    </location>
</feature>
<dbReference type="GO" id="GO:0006508">
    <property type="term" value="P:proteolysis"/>
    <property type="evidence" value="ECO:0007669"/>
    <property type="project" value="UniProtKB-KW"/>
</dbReference>
<evidence type="ECO:0000256" key="16">
    <source>
        <dbReference type="PIRSR" id="PIRSR611782-2"/>
    </source>
</evidence>
<accession>A0A937I5G5</accession>
<feature type="active site" description="Charge relay system" evidence="15">
    <location>
        <position position="103"/>
    </location>
</feature>